<sequence length="180" mass="19678">MPSQLSSSFGKDTVLSIGWWCKLCGNAAFNWYFHVEGGNMLSVGRALRFRESELPPSYKDVVSGIPGVLFVGPGAYVEVEHGEEDNQSGDRRPEPRLCKPRSGRFRRHGSRRDPANVSVNATNLDNTSEQVASSSQTITPKRSDTPPPPSYEDVMSLPVLHSDQGECVPMVNVITTNVSG</sequence>
<accession>A0A183B5F0</accession>
<dbReference type="OrthoDB" id="6263375at2759"/>
<evidence type="ECO:0000313" key="2">
    <source>
        <dbReference type="EMBL" id="VDP91707.1"/>
    </source>
</evidence>
<feature type="compositionally biased region" description="Basic residues" evidence="1">
    <location>
        <begin position="98"/>
        <end position="110"/>
    </location>
</feature>
<dbReference type="AlphaFoldDB" id="A0A183B5F0"/>
<dbReference type="WBParaSite" id="ECPE_0001447501-mRNA-1">
    <property type="protein sequence ID" value="ECPE_0001447501-mRNA-1"/>
    <property type="gene ID" value="ECPE_0001447501"/>
</dbReference>
<evidence type="ECO:0000313" key="3">
    <source>
        <dbReference type="Proteomes" id="UP000272942"/>
    </source>
</evidence>
<organism evidence="4">
    <name type="scientific">Echinostoma caproni</name>
    <dbReference type="NCBI Taxonomy" id="27848"/>
    <lineage>
        <taxon>Eukaryota</taxon>
        <taxon>Metazoa</taxon>
        <taxon>Spiralia</taxon>
        <taxon>Lophotrochozoa</taxon>
        <taxon>Platyhelminthes</taxon>
        <taxon>Trematoda</taxon>
        <taxon>Digenea</taxon>
        <taxon>Plagiorchiida</taxon>
        <taxon>Echinostomata</taxon>
        <taxon>Echinostomatoidea</taxon>
        <taxon>Echinostomatidae</taxon>
        <taxon>Echinostoma</taxon>
    </lineage>
</organism>
<dbReference type="Proteomes" id="UP000272942">
    <property type="component" value="Unassembled WGS sequence"/>
</dbReference>
<reference evidence="4" key="1">
    <citation type="submission" date="2016-06" db="UniProtKB">
        <authorList>
            <consortium name="WormBaseParasite"/>
        </authorList>
    </citation>
    <scope>IDENTIFICATION</scope>
</reference>
<dbReference type="EMBL" id="UZAN01057568">
    <property type="protein sequence ID" value="VDP91707.1"/>
    <property type="molecule type" value="Genomic_DNA"/>
</dbReference>
<evidence type="ECO:0000313" key="4">
    <source>
        <dbReference type="WBParaSite" id="ECPE_0001447501-mRNA-1"/>
    </source>
</evidence>
<proteinExistence type="predicted"/>
<feature type="compositionally biased region" description="Basic and acidic residues" evidence="1">
    <location>
        <begin position="88"/>
        <end position="97"/>
    </location>
</feature>
<feature type="compositionally biased region" description="Polar residues" evidence="1">
    <location>
        <begin position="117"/>
        <end position="140"/>
    </location>
</feature>
<gene>
    <name evidence="2" type="ORF">ECPE_LOCUS14435</name>
</gene>
<keyword evidence="3" id="KW-1185">Reference proteome</keyword>
<protein>
    <submittedName>
        <fullName evidence="4">Cauli_VI domain-containing protein</fullName>
    </submittedName>
</protein>
<feature type="region of interest" description="Disordered" evidence="1">
    <location>
        <begin position="81"/>
        <end position="155"/>
    </location>
</feature>
<evidence type="ECO:0000256" key="1">
    <source>
        <dbReference type="SAM" id="MobiDB-lite"/>
    </source>
</evidence>
<name>A0A183B5F0_9TREM</name>
<reference evidence="2 3" key="2">
    <citation type="submission" date="2018-11" db="EMBL/GenBank/DDBJ databases">
        <authorList>
            <consortium name="Pathogen Informatics"/>
        </authorList>
    </citation>
    <scope>NUCLEOTIDE SEQUENCE [LARGE SCALE GENOMIC DNA]</scope>
    <source>
        <strain evidence="2 3">Egypt</strain>
    </source>
</reference>